<dbReference type="SMART" id="SM00382">
    <property type="entry name" value="AAA"/>
    <property type="match status" value="1"/>
</dbReference>
<dbReference type="GO" id="GO:0006355">
    <property type="term" value="P:regulation of DNA-templated transcription"/>
    <property type="evidence" value="ECO:0007669"/>
    <property type="project" value="InterPro"/>
</dbReference>
<dbReference type="SUPFAM" id="SSF46894">
    <property type="entry name" value="C-terminal effector domain of the bipartite response regulators"/>
    <property type="match status" value="1"/>
</dbReference>
<keyword evidence="2" id="KW-0067">ATP-binding</keyword>
<evidence type="ECO:0000313" key="4">
    <source>
        <dbReference type="EMBL" id="MDR7304319.1"/>
    </source>
</evidence>
<comment type="caution">
    <text evidence="4">The sequence shown here is derived from an EMBL/GenBank/DDBJ whole genome shotgun (WGS) entry which is preliminary data.</text>
</comment>
<dbReference type="GO" id="GO:0005737">
    <property type="term" value="C:cytoplasm"/>
    <property type="evidence" value="ECO:0007669"/>
    <property type="project" value="TreeGrafter"/>
</dbReference>
<dbReference type="InterPro" id="IPR011717">
    <property type="entry name" value="TPR-4"/>
</dbReference>
<accession>A0AAE3ZK44</accession>
<dbReference type="InterPro" id="IPR000792">
    <property type="entry name" value="Tscrpt_reg_LuxR_C"/>
</dbReference>
<dbReference type="SUPFAM" id="SSF48452">
    <property type="entry name" value="TPR-like"/>
    <property type="match status" value="2"/>
</dbReference>
<evidence type="ECO:0000256" key="2">
    <source>
        <dbReference type="ARBA" id="ARBA00022840"/>
    </source>
</evidence>
<evidence type="ECO:0000313" key="5">
    <source>
        <dbReference type="Proteomes" id="UP001180845"/>
    </source>
</evidence>
<name>A0AAE3ZK44_9ACTN</name>
<dbReference type="EMBL" id="JAVDXW010000001">
    <property type="protein sequence ID" value="MDR7304319.1"/>
    <property type="molecule type" value="Genomic_DNA"/>
</dbReference>
<dbReference type="Gene3D" id="3.40.50.300">
    <property type="entry name" value="P-loop containing nucleotide triphosphate hydrolases"/>
    <property type="match status" value="1"/>
</dbReference>
<evidence type="ECO:0000256" key="1">
    <source>
        <dbReference type="ARBA" id="ARBA00022741"/>
    </source>
</evidence>
<dbReference type="InterPro" id="IPR016032">
    <property type="entry name" value="Sig_transdc_resp-reg_C-effctor"/>
</dbReference>
<dbReference type="PANTHER" id="PTHR16305:SF35">
    <property type="entry name" value="TRANSCRIPTIONAL ACTIVATOR DOMAIN"/>
    <property type="match status" value="1"/>
</dbReference>
<dbReference type="Pfam" id="PF07721">
    <property type="entry name" value="TPR_4"/>
    <property type="match status" value="2"/>
</dbReference>
<dbReference type="Gene3D" id="1.10.10.10">
    <property type="entry name" value="Winged helix-like DNA-binding domain superfamily/Winged helix DNA-binding domain"/>
    <property type="match status" value="1"/>
</dbReference>
<dbReference type="CDD" id="cd06170">
    <property type="entry name" value="LuxR_C_like"/>
    <property type="match status" value="1"/>
</dbReference>
<feature type="domain" description="HTH luxR-type" evidence="3">
    <location>
        <begin position="858"/>
        <end position="923"/>
    </location>
</feature>
<dbReference type="PANTHER" id="PTHR16305">
    <property type="entry name" value="TESTICULAR SOLUBLE ADENYLYL CYCLASE"/>
    <property type="match status" value="1"/>
</dbReference>
<dbReference type="SUPFAM" id="SSF52540">
    <property type="entry name" value="P-loop containing nucleoside triphosphate hydrolases"/>
    <property type="match status" value="1"/>
</dbReference>
<evidence type="ECO:0000259" key="3">
    <source>
        <dbReference type="PROSITE" id="PS50043"/>
    </source>
</evidence>
<dbReference type="Proteomes" id="UP001180845">
    <property type="component" value="Unassembled WGS sequence"/>
</dbReference>
<dbReference type="SMART" id="SM00421">
    <property type="entry name" value="HTH_LUXR"/>
    <property type="match status" value="1"/>
</dbReference>
<dbReference type="AlphaFoldDB" id="A0AAE3ZK44"/>
<organism evidence="4 5">
    <name type="scientific">Haloactinomyces albus</name>
    <dbReference type="NCBI Taxonomy" id="1352928"/>
    <lineage>
        <taxon>Bacteria</taxon>
        <taxon>Bacillati</taxon>
        <taxon>Actinomycetota</taxon>
        <taxon>Actinomycetes</taxon>
        <taxon>Actinopolysporales</taxon>
        <taxon>Actinopolysporaceae</taxon>
        <taxon>Haloactinomyces</taxon>
    </lineage>
</organism>
<dbReference type="GO" id="GO:0005524">
    <property type="term" value="F:ATP binding"/>
    <property type="evidence" value="ECO:0007669"/>
    <property type="project" value="UniProtKB-KW"/>
</dbReference>
<proteinExistence type="predicted"/>
<keyword evidence="5" id="KW-1185">Reference proteome</keyword>
<dbReference type="PROSITE" id="PS50043">
    <property type="entry name" value="HTH_LUXR_2"/>
    <property type="match status" value="1"/>
</dbReference>
<dbReference type="InterPro" id="IPR003593">
    <property type="entry name" value="AAA+_ATPase"/>
</dbReference>
<dbReference type="GO" id="GO:0003677">
    <property type="term" value="F:DNA binding"/>
    <property type="evidence" value="ECO:0007669"/>
    <property type="project" value="UniProtKB-KW"/>
</dbReference>
<dbReference type="PROSITE" id="PS00622">
    <property type="entry name" value="HTH_LUXR_1"/>
    <property type="match status" value="1"/>
</dbReference>
<sequence>MTDGEGLRSMVGRKRELAELERMLAAVRDGQPRTVLVEGPSGIGKTTLVEQFLAHHGEIRTCRADGVPWEASLEFGVAEQLVRGSGDSAPLPRPAEQRLSDAISTGIRLLELWARSQEHGPLVVVVDDAHWADIESLRALSSAFRRMATEKVLVVLIADQDGQEASAEDVHDFLAGYRGSRIRVAPLTPTETQTLAIQGAGVDLTVPAAQRLSEHTRGNPLHTRQLLQEAPAESVQEWQPTLPAPRALAGSVVRTMRACGPSARALIESAAVLGEAMSFAEAAELANVEEPVAALDEASKAGLLTIGSGYGMTTLVFPSPLVRAAAYADLQPLRRHELHRKAAGIVGDESTRLMHRVAVTPFADAELADELDAFASRQAAQGAWSAVGNALINASRLSPARADREHRMVRAVDALVGAGNVPQALAFSPAIESFPPSALRDAVLGYLAILLGRPDEAELLLTGAWQRCDPKREPDTAALICQRRVLHSMSRWHGPDLVTWGHRAVELVSPDDPSAIESEAIMGLGLAADGRIQEAKDAYREVSAKVSAGAQSQRVQMGKGWLDLALDDPQTARRELEGAVPTRYRRGSTRISLWAQAWLARTEFALGDWDDAIHTVDRAVAQLDHAGLELARPLVHWTGAQTHALRGNWEAAQEHLRRGAAATHNYTIMLVPDCLARAQCAEARADYETVIRSLAPLVQLQPRRGIDEPGFWPWHDVYANALVMANRVDEADTFLAPYEALAAERGHRSTRARLGYVRGRIAGTTGDIEAARASFESSLDQLRSLPLPYEQARVNFAYGQTLRRAGKRREADDVLQRARESYVALGAQAYVERCDRELKAGGVKAGGVKAGGMKAPRTDPDLTRFTAQEQAVAELVAAGRSNKQVAVELFLSVKTVQFHLTRIYAKLGIGSRGELAACFRDEFGDKR</sequence>
<dbReference type="InterPro" id="IPR041664">
    <property type="entry name" value="AAA_16"/>
</dbReference>
<protein>
    <submittedName>
        <fullName evidence="4">DNA-binding CsgD family transcriptional regulator</fullName>
    </submittedName>
</protein>
<dbReference type="PRINTS" id="PR00038">
    <property type="entry name" value="HTHLUXR"/>
</dbReference>
<dbReference type="InterPro" id="IPR027417">
    <property type="entry name" value="P-loop_NTPase"/>
</dbReference>
<dbReference type="Gene3D" id="1.25.40.10">
    <property type="entry name" value="Tetratricopeptide repeat domain"/>
    <property type="match status" value="1"/>
</dbReference>
<reference evidence="4" key="1">
    <citation type="submission" date="2023-07" db="EMBL/GenBank/DDBJ databases">
        <title>Sequencing the genomes of 1000 actinobacteria strains.</title>
        <authorList>
            <person name="Klenk H.-P."/>
        </authorList>
    </citation>
    <scope>NUCLEOTIDE SEQUENCE</scope>
    <source>
        <strain evidence="4">DSM 45977</strain>
    </source>
</reference>
<keyword evidence="4" id="KW-0238">DNA-binding</keyword>
<dbReference type="GO" id="GO:0004016">
    <property type="term" value="F:adenylate cyclase activity"/>
    <property type="evidence" value="ECO:0007669"/>
    <property type="project" value="TreeGrafter"/>
</dbReference>
<dbReference type="Pfam" id="PF13191">
    <property type="entry name" value="AAA_16"/>
    <property type="match status" value="1"/>
</dbReference>
<dbReference type="GO" id="GO:0042802">
    <property type="term" value="F:identical protein binding"/>
    <property type="evidence" value="ECO:0007669"/>
    <property type="project" value="InterPro"/>
</dbReference>
<dbReference type="InterPro" id="IPR036388">
    <property type="entry name" value="WH-like_DNA-bd_sf"/>
</dbReference>
<gene>
    <name evidence="4" type="ORF">JOF55_004500</name>
</gene>
<dbReference type="InterPro" id="IPR011990">
    <property type="entry name" value="TPR-like_helical_dom_sf"/>
</dbReference>
<dbReference type="Pfam" id="PF00196">
    <property type="entry name" value="GerE"/>
    <property type="match status" value="1"/>
</dbReference>
<keyword evidence="1" id="KW-0547">Nucleotide-binding</keyword>